<dbReference type="SUPFAM" id="SSF53448">
    <property type="entry name" value="Nucleotide-diphospho-sugar transferases"/>
    <property type="match status" value="1"/>
</dbReference>
<evidence type="ECO:0000259" key="1">
    <source>
        <dbReference type="Pfam" id="PF00535"/>
    </source>
</evidence>
<dbReference type="EMBL" id="BART01007564">
    <property type="protein sequence ID" value="GAG59755.1"/>
    <property type="molecule type" value="Genomic_DNA"/>
</dbReference>
<accession>X0YU33</accession>
<dbReference type="InterPro" id="IPR001173">
    <property type="entry name" value="Glyco_trans_2-like"/>
</dbReference>
<reference evidence="2" key="1">
    <citation type="journal article" date="2014" name="Front. Microbiol.">
        <title>High frequency of phylogenetically diverse reductive dehalogenase-homologous genes in deep subseafloor sedimentary metagenomes.</title>
        <authorList>
            <person name="Kawai M."/>
            <person name="Futagami T."/>
            <person name="Toyoda A."/>
            <person name="Takaki Y."/>
            <person name="Nishi S."/>
            <person name="Hori S."/>
            <person name="Arai W."/>
            <person name="Tsubouchi T."/>
            <person name="Morono Y."/>
            <person name="Uchiyama I."/>
            <person name="Ito T."/>
            <person name="Fujiyama A."/>
            <person name="Inagaki F."/>
            <person name="Takami H."/>
        </authorList>
    </citation>
    <scope>NUCLEOTIDE SEQUENCE</scope>
    <source>
        <strain evidence="2">Expedition CK06-06</strain>
    </source>
</reference>
<dbReference type="AlphaFoldDB" id="X0YU33"/>
<feature type="non-terminal residue" evidence="2">
    <location>
        <position position="223"/>
    </location>
</feature>
<organism evidence="2">
    <name type="scientific">marine sediment metagenome</name>
    <dbReference type="NCBI Taxonomy" id="412755"/>
    <lineage>
        <taxon>unclassified sequences</taxon>
        <taxon>metagenomes</taxon>
        <taxon>ecological metagenomes</taxon>
    </lineage>
</organism>
<dbReference type="CDD" id="cd00761">
    <property type="entry name" value="Glyco_tranf_GTA_type"/>
    <property type="match status" value="1"/>
</dbReference>
<gene>
    <name evidence="2" type="ORF">S01H4_17193</name>
</gene>
<dbReference type="InterPro" id="IPR029044">
    <property type="entry name" value="Nucleotide-diphossugar_trans"/>
</dbReference>
<dbReference type="Pfam" id="PF00535">
    <property type="entry name" value="Glycos_transf_2"/>
    <property type="match status" value="1"/>
</dbReference>
<name>X0YU33_9ZZZZ</name>
<evidence type="ECO:0000313" key="2">
    <source>
        <dbReference type="EMBL" id="GAG59755.1"/>
    </source>
</evidence>
<proteinExistence type="predicted"/>
<feature type="domain" description="Glycosyltransferase 2-like" evidence="1">
    <location>
        <begin position="58"/>
        <end position="151"/>
    </location>
</feature>
<dbReference type="Gene3D" id="3.90.550.10">
    <property type="entry name" value="Spore Coat Polysaccharide Biosynthesis Protein SpsA, Chain A"/>
    <property type="match status" value="1"/>
</dbReference>
<comment type="caution">
    <text evidence="2">The sequence shown here is derived from an EMBL/GenBank/DDBJ whole genome shotgun (WGS) entry which is preliminary data.</text>
</comment>
<protein>
    <recommendedName>
        <fullName evidence="1">Glycosyltransferase 2-like domain-containing protein</fullName>
    </recommendedName>
</protein>
<sequence length="223" mass="26432">MYYEELLKEDLWGFLAYAQQNEMNWGRLKNEWWKFHKKDFKFWDGTFNKPIQTTYKISLCIPCMNRIEEVKIAISKNVEGNVDYKNFEIVLLDYNSTDGLDQWVKSEMMDYINSGLLVYYRTEEPVYWCPQHSRNVVMKLGSGDIINMIDANKFTTEGFATYINKVANQIERPAIFAKAMGKRKSKSYFRLFGRVGFFKDDFINFGGYNEELSGYGWQDRDLL</sequence>